<accession>A0A8J5M2K5</accession>
<dbReference type="InterPro" id="IPR004875">
    <property type="entry name" value="DDE_SF_endonuclease_dom"/>
</dbReference>
<dbReference type="Proteomes" id="UP000709295">
    <property type="component" value="Unassembled WGS sequence"/>
</dbReference>
<dbReference type="EMBL" id="JAENGY010000512">
    <property type="protein sequence ID" value="KAG6961315.1"/>
    <property type="molecule type" value="Genomic_DNA"/>
</dbReference>
<organism evidence="2 3">
    <name type="scientific">Phytophthora aleatoria</name>
    <dbReference type="NCBI Taxonomy" id="2496075"/>
    <lineage>
        <taxon>Eukaryota</taxon>
        <taxon>Sar</taxon>
        <taxon>Stramenopiles</taxon>
        <taxon>Oomycota</taxon>
        <taxon>Peronosporomycetes</taxon>
        <taxon>Peronosporales</taxon>
        <taxon>Peronosporaceae</taxon>
        <taxon>Phytophthora</taxon>
    </lineage>
</organism>
<gene>
    <name evidence="2" type="ORF">JG688_00009159</name>
</gene>
<name>A0A8J5M2K5_9STRA</name>
<sequence length="148" mass="16650">MSVQYTFLAVQQALLQTRDRTQLCKLCVDRAQPLRGGGAYILFVYYVGNASVPLTTGSLHYSQARLVSFMLDLIERVWKPSVDGCKLLLLDSLKTHKMVSVCYTIQQECCKQVEFVPPGVTGICQPMDVSVMKALKNHATYVFVFTIY</sequence>
<evidence type="ECO:0000313" key="3">
    <source>
        <dbReference type="Proteomes" id="UP000709295"/>
    </source>
</evidence>
<feature type="domain" description="DDE-1" evidence="1">
    <location>
        <begin position="70"/>
        <end position="138"/>
    </location>
</feature>
<dbReference type="Pfam" id="PF03184">
    <property type="entry name" value="DDE_1"/>
    <property type="match status" value="1"/>
</dbReference>
<evidence type="ECO:0000313" key="2">
    <source>
        <dbReference type="EMBL" id="KAG6961315.1"/>
    </source>
</evidence>
<keyword evidence="3" id="KW-1185">Reference proteome</keyword>
<evidence type="ECO:0000259" key="1">
    <source>
        <dbReference type="Pfam" id="PF03184"/>
    </source>
</evidence>
<dbReference type="GO" id="GO:0003676">
    <property type="term" value="F:nucleic acid binding"/>
    <property type="evidence" value="ECO:0007669"/>
    <property type="project" value="InterPro"/>
</dbReference>
<reference evidence="2" key="1">
    <citation type="submission" date="2021-01" db="EMBL/GenBank/DDBJ databases">
        <title>Phytophthora aleatoria, a newly-described species from Pinus radiata is distinct from Phytophthora cactorum isolates based on comparative genomics.</title>
        <authorList>
            <person name="Mcdougal R."/>
            <person name="Panda P."/>
            <person name="Williams N."/>
            <person name="Studholme D.J."/>
        </authorList>
    </citation>
    <scope>NUCLEOTIDE SEQUENCE</scope>
    <source>
        <strain evidence="2">NZFS 4037</strain>
    </source>
</reference>
<dbReference type="AlphaFoldDB" id="A0A8J5M2K5"/>
<protein>
    <recommendedName>
        <fullName evidence="1">DDE-1 domain-containing protein</fullName>
    </recommendedName>
</protein>
<comment type="caution">
    <text evidence="2">The sequence shown here is derived from an EMBL/GenBank/DDBJ whole genome shotgun (WGS) entry which is preliminary data.</text>
</comment>
<proteinExistence type="predicted"/>